<dbReference type="EMBL" id="CM046389">
    <property type="protein sequence ID" value="KAI8567366.1"/>
    <property type="molecule type" value="Genomic_DNA"/>
</dbReference>
<reference evidence="1" key="1">
    <citation type="submission" date="2022-02" db="EMBL/GenBank/DDBJ databases">
        <title>Plant Genome Project.</title>
        <authorList>
            <person name="Zhang R.-G."/>
        </authorList>
    </citation>
    <scope>NUCLEOTIDE SEQUENCE</scope>
    <source>
        <strain evidence="1">AT1</strain>
    </source>
</reference>
<evidence type="ECO:0000313" key="2">
    <source>
        <dbReference type="Proteomes" id="UP001062846"/>
    </source>
</evidence>
<organism evidence="1 2">
    <name type="scientific">Rhododendron molle</name>
    <name type="common">Chinese azalea</name>
    <name type="synonym">Azalea mollis</name>
    <dbReference type="NCBI Taxonomy" id="49168"/>
    <lineage>
        <taxon>Eukaryota</taxon>
        <taxon>Viridiplantae</taxon>
        <taxon>Streptophyta</taxon>
        <taxon>Embryophyta</taxon>
        <taxon>Tracheophyta</taxon>
        <taxon>Spermatophyta</taxon>
        <taxon>Magnoliopsida</taxon>
        <taxon>eudicotyledons</taxon>
        <taxon>Gunneridae</taxon>
        <taxon>Pentapetalae</taxon>
        <taxon>asterids</taxon>
        <taxon>Ericales</taxon>
        <taxon>Ericaceae</taxon>
        <taxon>Ericoideae</taxon>
        <taxon>Rhodoreae</taxon>
        <taxon>Rhododendron</taxon>
    </lineage>
</organism>
<accession>A0ACC0PQE0</accession>
<name>A0ACC0PQE0_RHOML</name>
<keyword evidence="2" id="KW-1185">Reference proteome</keyword>
<comment type="caution">
    <text evidence="1">The sequence shown here is derived from an EMBL/GenBank/DDBJ whole genome shotgun (WGS) entry which is preliminary data.</text>
</comment>
<evidence type="ECO:0000313" key="1">
    <source>
        <dbReference type="EMBL" id="KAI8567366.1"/>
    </source>
</evidence>
<gene>
    <name evidence="1" type="ORF">RHMOL_Rhmol02G0116300</name>
</gene>
<proteinExistence type="predicted"/>
<protein>
    <submittedName>
        <fullName evidence="1">Uncharacterized protein</fullName>
    </submittedName>
</protein>
<dbReference type="Proteomes" id="UP001062846">
    <property type="component" value="Chromosome 2"/>
</dbReference>
<sequence length="556" mass="61115">MIDPKFVLSSFSLWFCFLNFDSHIPVGCSPGMGCNTGGSRGRMESPAQTVQSRRARISLTFFKQRTKLAASSISPLLHSKRPPEVLAALKSIAALEFRFLSLLPLVTIPYSLETGSREVTVLVLQLMLLFLYIKMVFQGLKWILDGGHNLPFPDGLLINGRGWNGYTFAVDQGKTYRFRISNVGTSTSINFRIQGHAMKLVEVEGSHTLQNTYSSLDVHLGQSLSVLVIADQPPKDYYIVVSSRFTSPVLTTTAILHYRNSFTRVSGPPPGGPTIDIGSSLSQARSIRWNLTASGPRPNPQGSYHYGMIKTSRTIVLANSAPYINGKQRYAVNSVSYVPADTPLKLADYFKIGGVFNLGSIPDNPSYGNGYLATSVMAADFRAFVEIVFQNWEDSVQSWHIDGYSFFVVGMDGGQWTSASRSRYNLRDTVARCTTQVCVMNFHIQNGVFRTQCIPGHGQQSTWLWTMLGCGTSGQRTGRGNTWANSSTSGFTPLPIHGGMNYLSPRMPFFVAGPPVTALGLFDFGWPSFRSREGDCQSGFSAGINLSSELALELLE</sequence>